<dbReference type="Proteomes" id="UP001432180">
    <property type="component" value="Chromosome"/>
</dbReference>
<dbReference type="PROSITE" id="PS51063">
    <property type="entry name" value="HTH_CRP_2"/>
    <property type="match status" value="1"/>
</dbReference>
<dbReference type="RefSeq" id="WP_328986275.1">
    <property type="nucleotide sequence ID" value="NZ_CP121472.1"/>
</dbReference>
<dbReference type="InterPro" id="IPR012318">
    <property type="entry name" value="HTH_CRP"/>
</dbReference>
<proteinExistence type="predicted"/>
<sequence>MSKATITTLHPPPGRLSPVQRALEPHGHVTELMAGDLLAPAITRQCIGFVLMGQLQLTWRAGERHNGLSMHPVDAGHWFGGNNWLLDAPPPTLWFRANRLTRVLTIEVEQLRSLLVGELIELNQPLRDEMLQSYARCWLDLAERHHRAHAVPTEKRLLDALHEAAAWSSAMSHPEGTLVKVGRDLLAQRIGCARVTVSRALGRLAADGRIRLEGRRILLLGHQGRGTPGETPLERQAA</sequence>
<dbReference type="Pfam" id="PF13545">
    <property type="entry name" value="HTH_Crp_2"/>
    <property type="match status" value="1"/>
</dbReference>
<feature type="domain" description="HTH crp-type" evidence="1">
    <location>
        <begin position="151"/>
        <end position="223"/>
    </location>
</feature>
<dbReference type="InterPro" id="IPR036390">
    <property type="entry name" value="WH_DNA-bd_sf"/>
</dbReference>
<dbReference type="EMBL" id="CP121472">
    <property type="protein sequence ID" value="WPL15720.1"/>
    <property type="molecule type" value="Genomic_DNA"/>
</dbReference>
<accession>A0ABZ0S5B2</accession>
<dbReference type="Gene3D" id="1.10.10.10">
    <property type="entry name" value="Winged helix-like DNA-binding domain superfamily/Winged helix DNA-binding domain"/>
    <property type="match status" value="1"/>
</dbReference>
<dbReference type="SMART" id="SM00419">
    <property type="entry name" value="HTH_CRP"/>
    <property type="match status" value="1"/>
</dbReference>
<dbReference type="SUPFAM" id="SSF46785">
    <property type="entry name" value="Winged helix' DNA-binding domain"/>
    <property type="match status" value="1"/>
</dbReference>
<organism evidence="2 3">
    <name type="scientific">Thiorhodovibrio winogradskyi</name>
    <dbReference type="NCBI Taxonomy" id="77007"/>
    <lineage>
        <taxon>Bacteria</taxon>
        <taxon>Pseudomonadati</taxon>
        <taxon>Pseudomonadota</taxon>
        <taxon>Gammaproteobacteria</taxon>
        <taxon>Chromatiales</taxon>
        <taxon>Chromatiaceae</taxon>
        <taxon>Thiorhodovibrio</taxon>
    </lineage>
</organism>
<evidence type="ECO:0000259" key="1">
    <source>
        <dbReference type="PROSITE" id="PS51063"/>
    </source>
</evidence>
<evidence type="ECO:0000313" key="3">
    <source>
        <dbReference type="Proteomes" id="UP001432180"/>
    </source>
</evidence>
<gene>
    <name evidence="2" type="primary">clp_1</name>
    <name evidence="2" type="ORF">Thiowin_00637</name>
</gene>
<name>A0ABZ0S5B2_9GAMM</name>
<dbReference type="InterPro" id="IPR036388">
    <property type="entry name" value="WH-like_DNA-bd_sf"/>
</dbReference>
<reference evidence="2 3" key="1">
    <citation type="journal article" date="2023" name="Microorganisms">
        <title>Thiorhodovibrio frisius and Trv. litoralis spp. nov., Two Novel Members from a Clade of Fastidious Purple Sulfur Bacteria That Exhibit Unique Red-Shifted Light-Harvesting Capabilities.</title>
        <authorList>
            <person name="Methner A."/>
            <person name="Kuzyk S.B."/>
            <person name="Petersen J."/>
            <person name="Bauer S."/>
            <person name="Brinkmann H."/>
            <person name="Sichau K."/>
            <person name="Wanner G."/>
            <person name="Wolf J."/>
            <person name="Neumann-Schaal M."/>
            <person name="Henke P."/>
            <person name="Tank M."/>
            <person name="Sproer C."/>
            <person name="Bunk B."/>
            <person name="Overmann J."/>
        </authorList>
    </citation>
    <scope>NUCLEOTIDE SEQUENCE [LARGE SCALE GENOMIC DNA]</scope>
    <source>
        <strain evidence="2 3">DSM 6702</strain>
    </source>
</reference>
<evidence type="ECO:0000313" key="2">
    <source>
        <dbReference type="EMBL" id="WPL15720.1"/>
    </source>
</evidence>
<keyword evidence="3" id="KW-1185">Reference proteome</keyword>
<protein>
    <submittedName>
        <fullName evidence="2">Catabolite activation-like protein</fullName>
    </submittedName>
</protein>